<name>A0A9D1EK09_9FIRM</name>
<protein>
    <submittedName>
        <fullName evidence="2">DUF3786 domain-containing protein</fullName>
    </submittedName>
</protein>
<comment type="caution">
    <text evidence="2">The sequence shown here is derived from an EMBL/GenBank/DDBJ whole genome shotgun (WGS) entry which is preliminary data.</text>
</comment>
<evidence type="ECO:0000313" key="2">
    <source>
        <dbReference type="EMBL" id="HIR93052.1"/>
    </source>
</evidence>
<reference evidence="2" key="2">
    <citation type="journal article" date="2021" name="PeerJ">
        <title>Extensive microbial diversity within the chicken gut microbiome revealed by metagenomics and culture.</title>
        <authorList>
            <person name="Gilroy R."/>
            <person name="Ravi A."/>
            <person name="Getino M."/>
            <person name="Pursley I."/>
            <person name="Horton D.L."/>
            <person name="Alikhan N.F."/>
            <person name="Baker D."/>
            <person name="Gharbi K."/>
            <person name="Hall N."/>
            <person name="Watson M."/>
            <person name="Adriaenssens E.M."/>
            <person name="Foster-Nyarko E."/>
            <person name="Jarju S."/>
            <person name="Secka A."/>
            <person name="Antonio M."/>
            <person name="Oren A."/>
            <person name="Chaudhuri R.R."/>
            <person name="La Ragione R."/>
            <person name="Hildebrand F."/>
            <person name="Pallen M.J."/>
        </authorList>
    </citation>
    <scope>NUCLEOTIDE SEQUENCE</scope>
    <source>
        <strain evidence="2">ChiSxjej1B13-7041</strain>
    </source>
</reference>
<accession>A0A9D1EK09</accession>
<gene>
    <name evidence="2" type="ORF">IAB98_06505</name>
</gene>
<reference evidence="2" key="1">
    <citation type="submission" date="2020-10" db="EMBL/GenBank/DDBJ databases">
        <authorList>
            <person name="Gilroy R."/>
        </authorList>
    </citation>
    <scope>NUCLEOTIDE SEQUENCE</scope>
    <source>
        <strain evidence="2">ChiSxjej1B13-7041</strain>
    </source>
</reference>
<sequence>MQEKRETQISNYEKCCAQWAEKFLTMDHRKLQELLPELKDEGEYFTICHFHRKYKISKATGEIFRADTGEMPSTTLQFNIYTLFAYVSPQAYVHGDWQPFANMRNARPFAPAFQKGVIEAFAATFSGHLRELQQAAQKLGGQRLRISDAGYELKAFDCIPIRFHFWDRDEEFNAQANILFDAGAVDYIHVESLVSIATQGLYSLAEEAGLPVSGRSFQTS</sequence>
<dbReference type="Pfam" id="PF12654">
    <property type="entry name" value="DUF3786"/>
    <property type="match status" value="1"/>
</dbReference>
<evidence type="ECO:0000259" key="1">
    <source>
        <dbReference type="Pfam" id="PF12654"/>
    </source>
</evidence>
<dbReference type="AlphaFoldDB" id="A0A9D1EK09"/>
<feature type="domain" description="DUF3786" evidence="1">
    <location>
        <begin position="38"/>
        <end position="197"/>
    </location>
</feature>
<organism evidence="2 3">
    <name type="scientific">Candidatus Egerieimonas intestinavium</name>
    <dbReference type="NCBI Taxonomy" id="2840777"/>
    <lineage>
        <taxon>Bacteria</taxon>
        <taxon>Bacillati</taxon>
        <taxon>Bacillota</taxon>
        <taxon>Clostridia</taxon>
        <taxon>Lachnospirales</taxon>
        <taxon>Lachnospiraceae</taxon>
        <taxon>Lachnospiraceae incertae sedis</taxon>
        <taxon>Candidatus Egerieimonas</taxon>
    </lineage>
</organism>
<dbReference type="Proteomes" id="UP000886841">
    <property type="component" value="Unassembled WGS sequence"/>
</dbReference>
<proteinExistence type="predicted"/>
<dbReference type="EMBL" id="DVHU01000060">
    <property type="protein sequence ID" value="HIR93052.1"/>
    <property type="molecule type" value="Genomic_DNA"/>
</dbReference>
<evidence type="ECO:0000313" key="3">
    <source>
        <dbReference type="Proteomes" id="UP000886841"/>
    </source>
</evidence>
<dbReference type="InterPro" id="IPR024264">
    <property type="entry name" value="DUF3786"/>
</dbReference>